<dbReference type="GO" id="GO:0008233">
    <property type="term" value="F:peptidase activity"/>
    <property type="evidence" value="ECO:0000318"/>
    <property type="project" value="GO_Central"/>
</dbReference>
<evidence type="ECO:0000256" key="4">
    <source>
        <dbReference type="ARBA" id="ARBA00022801"/>
    </source>
</evidence>
<dbReference type="GO" id="GO:0016020">
    <property type="term" value="C:membrane"/>
    <property type="evidence" value="ECO:0007669"/>
    <property type="project" value="InterPro"/>
</dbReference>
<dbReference type="FunFam" id="3.10.170.20:FF:000003">
    <property type="entry name" value="GP63-like"/>
    <property type="match status" value="1"/>
</dbReference>
<dbReference type="PANTHER" id="PTHR10942:SF0">
    <property type="entry name" value="LEISHMANOLYSIN-LIKE PEPTIDASE"/>
    <property type="match status" value="1"/>
</dbReference>
<keyword evidence="9" id="KW-1133">Transmembrane helix</keyword>
<evidence type="ECO:0000313" key="12">
    <source>
        <dbReference type="Proteomes" id="UP000001542"/>
    </source>
</evidence>
<dbReference type="Pfam" id="PF01457">
    <property type="entry name" value="Peptidase_M8"/>
    <property type="match status" value="1"/>
</dbReference>
<dbReference type="RefSeq" id="XP_001581701.1">
    <property type="nucleotide sequence ID" value="XM_001581651.1"/>
</dbReference>
<keyword evidence="9" id="KW-0812">Transmembrane</keyword>
<dbReference type="GO" id="GO:0006508">
    <property type="term" value="P:proteolysis"/>
    <property type="evidence" value="ECO:0007669"/>
    <property type="project" value="UniProtKB-KW"/>
</dbReference>
<dbReference type="EMBL" id="DS113195">
    <property type="protein sequence ID" value="EAY20715.1"/>
    <property type="molecule type" value="Genomic_DNA"/>
</dbReference>
<keyword evidence="5 8" id="KW-0862">Zinc</keyword>
<dbReference type="Proteomes" id="UP000001542">
    <property type="component" value="Unassembled WGS sequence"/>
</dbReference>
<dbReference type="GO" id="GO:0046872">
    <property type="term" value="F:metal ion binding"/>
    <property type="evidence" value="ECO:0007669"/>
    <property type="project" value="UniProtKB-KW"/>
</dbReference>
<feature type="binding site" evidence="8">
    <location>
        <position position="208"/>
    </location>
    <ligand>
        <name>Zn(2+)</name>
        <dbReference type="ChEBI" id="CHEBI:29105"/>
        <note>catalytic</note>
    </ligand>
</feature>
<evidence type="ECO:0000256" key="7">
    <source>
        <dbReference type="PIRSR" id="PIRSR601577-1"/>
    </source>
</evidence>
<dbReference type="KEGG" id="tva:5466260"/>
<dbReference type="InterPro" id="IPR001577">
    <property type="entry name" value="Peptidase_M8"/>
</dbReference>
<evidence type="ECO:0000256" key="6">
    <source>
        <dbReference type="ARBA" id="ARBA00023049"/>
    </source>
</evidence>
<feature type="active site" evidence="7">
    <location>
        <position position="209"/>
    </location>
</feature>
<dbReference type="PANTHER" id="PTHR10942">
    <property type="entry name" value="LEISHMANOLYSIN-LIKE PEPTIDASE"/>
    <property type="match status" value="1"/>
</dbReference>
<keyword evidence="3 8" id="KW-0479">Metal-binding</keyword>
<keyword evidence="9" id="KW-0472">Membrane</keyword>
<comment type="similarity">
    <text evidence="1">Belongs to the peptidase M8 family.</text>
</comment>
<keyword evidence="4" id="KW-0378">Hydrolase</keyword>
<keyword evidence="6 8" id="KW-0482">Metalloprotease</keyword>
<dbReference type="SUPFAM" id="SSF55486">
    <property type="entry name" value="Metalloproteases ('zincins'), catalytic domain"/>
    <property type="match status" value="1"/>
</dbReference>
<feature type="signal peptide" evidence="10">
    <location>
        <begin position="1"/>
        <end position="15"/>
    </location>
</feature>
<dbReference type="AlphaFoldDB" id="A2DFL2"/>
<dbReference type="GO" id="GO:0005737">
    <property type="term" value="C:cytoplasm"/>
    <property type="evidence" value="ECO:0000318"/>
    <property type="project" value="GO_Central"/>
</dbReference>
<dbReference type="Gene3D" id="3.90.132.10">
    <property type="entry name" value="Leishmanolysin , domain 2"/>
    <property type="match status" value="1"/>
</dbReference>
<evidence type="ECO:0000256" key="8">
    <source>
        <dbReference type="PIRSR" id="PIRSR601577-2"/>
    </source>
</evidence>
<gene>
    <name evidence="11" type="ORF">TVAG_390980</name>
</gene>
<keyword evidence="12" id="KW-1185">Reference proteome</keyword>
<reference evidence="11" key="1">
    <citation type="submission" date="2006-10" db="EMBL/GenBank/DDBJ databases">
        <authorList>
            <person name="Amadeo P."/>
            <person name="Zhao Q."/>
            <person name="Wortman J."/>
            <person name="Fraser-Liggett C."/>
            <person name="Carlton J."/>
        </authorList>
    </citation>
    <scope>NUCLEOTIDE SEQUENCE</scope>
    <source>
        <strain evidence="11">G3</strain>
    </source>
</reference>
<evidence type="ECO:0000256" key="3">
    <source>
        <dbReference type="ARBA" id="ARBA00022723"/>
    </source>
</evidence>
<evidence type="ECO:0000256" key="10">
    <source>
        <dbReference type="SAM" id="SignalP"/>
    </source>
</evidence>
<organism evidence="11 12">
    <name type="scientific">Trichomonas vaginalis (strain ATCC PRA-98 / G3)</name>
    <dbReference type="NCBI Taxonomy" id="412133"/>
    <lineage>
        <taxon>Eukaryota</taxon>
        <taxon>Metamonada</taxon>
        <taxon>Parabasalia</taxon>
        <taxon>Trichomonadida</taxon>
        <taxon>Trichomonadidae</taxon>
        <taxon>Trichomonas</taxon>
    </lineage>
</organism>
<dbReference type="Gene3D" id="3.10.170.20">
    <property type="match status" value="1"/>
</dbReference>
<comment type="cofactor">
    <cofactor evidence="8">
        <name>Zn(2+)</name>
        <dbReference type="ChEBI" id="CHEBI:29105"/>
    </cofactor>
    <text evidence="8">Binds 1 zinc ion per subunit.</text>
</comment>
<sequence length="591" mass="66670">MILLPFFAYLLHAHGKHPCGHSMLKLKPILPPISNKTHKVAAEDYPFKPIRIQIDYGYIDGTKNDPLRCTSVGQEITWNGFTYICLQYDVLNASTRTAIHETLDNVKAYAEKLLGVQQTVNEFTLVNMDGSLPIDDTEVIKNIDMHFTVFVRPFGEGSAVLAAAAPLNATEDFYRPIQGVIYINAVQFGEASSNYDSWDNGNFYILFHEMTHAFGMTPILYRHFHPENSNIPYETYGCQLTRDGKQFTYLTTPQAHIYAKKHFGEEYFYGDNGEKCPSGIELENGPGAGTAMSHPEARVYLSDYMVGETIQTGPFPFNRVTDVSMSFLIDSGNYHINYSMIQPILWGNGESIDGNPIKGFATEPPVYSFPSYYLYNDTYGSLSGFDFKFFGRAAATKRVSCPPSKERFAEYCNGIEFYNPTNSRIIGYDYIYDYVPTVFPTYVCPKGTAILPDMLSCGSFTCNKDFTEFTIDAVPKDDENERQTLTCKEGDENKSTTFNIKYKGQLHNVKMGCISPNRFCRSTTMHDMTFTTDPFDENTDLGLPNSQKQNSSFPKWAIAVIVIVVILLIIVIIGAVWYVLRSRRNTDLIAP</sequence>
<feature type="binding site" evidence="8">
    <location>
        <position position="294"/>
    </location>
    <ligand>
        <name>Zn(2+)</name>
        <dbReference type="ChEBI" id="CHEBI:29105"/>
        <note>catalytic</note>
    </ligand>
</feature>
<name>A2DFL2_TRIV3</name>
<evidence type="ECO:0000313" key="11">
    <source>
        <dbReference type="EMBL" id="EAY20715.1"/>
    </source>
</evidence>
<dbReference type="GO" id="GO:0004222">
    <property type="term" value="F:metalloendopeptidase activity"/>
    <property type="evidence" value="ECO:0007669"/>
    <property type="project" value="InterPro"/>
</dbReference>
<evidence type="ECO:0000256" key="5">
    <source>
        <dbReference type="ARBA" id="ARBA00022833"/>
    </source>
</evidence>
<evidence type="ECO:0000256" key="9">
    <source>
        <dbReference type="SAM" id="Phobius"/>
    </source>
</evidence>
<evidence type="ECO:0000256" key="1">
    <source>
        <dbReference type="ARBA" id="ARBA00005860"/>
    </source>
</evidence>
<accession>A2DFL2</accession>
<feature type="transmembrane region" description="Helical" evidence="9">
    <location>
        <begin position="556"/>
        <end position="580"/>
    </location>
</feature>
<feature type="binding site" evidence="8">
    <location>
        <position position="212"/>
    </location>
    <ligand>
        <name>Zn(2+)</name>
        <dbReference type="ChEBI" id="CHEBI:29105"/>
        <note>catalytic</note>
    </ligand>
</feature>
<dbReference type="VEuPathDB" id="TrichDB:TVAG_390980"/>
<keyword evidence="10" id="KW-0732">Signal</keyword>
<evidence type="ECO:0000256" key="2">
    <source>
        <dbReference type="ARBA" id="ARBA00022670"/>
    </source>
</evidence>
<dbReference type="FunFam" id="3.90.132.10:FF:000004">
    <property type="entry name" value="GP63-like"/>
    <property type="match status" value="1"/>
</dbReference>
<dbReference type="VEuPathDB" id="TrichDB:TVAGG3_0312630"/>
<dbReference type="SMR" id="A2DFL2"/>
<dbReference type="OrthoDB" id="244319at2759"/>
<proteinExistence type="inferred from homology"/>
<reference evidence="11" key="2">
    <citation type="journal article" date="2007" name="Science">
        <title>Draft genome sequence of the sexually transmitted pathogen Trichomonas vaginalis.</title>
        <authorList>
            <person name="Carlton J.M."/>
            <person name="Hirt R.P."/>
            <person name="Silva J.C."/>
            <person name="Delcher A.L."/>
            <person name="Schatz M."/>
            <person name="Zhao Q."/>
            <person name="Wortman J.R."/>
            <person name="Bidwell S.L."/>
            <person name="Alsmark U.C.M."/>
            <person name="Besteiro S."/>
            <person name="Sicheritz-Ponten T."/>
            <person name="Noel C.J."/>
            <person name="Dacks J.B."/>
            <person name="Foster P.G."/>
            <person name="Simillion C."/>
            <person name="Van de Peer Y."/>
            <person name="Miranda-Saavedra D."/>
            <person name="Barton G.J."/>
            <person name="Westrop G.D."/>
            <person name="Mueller S."/>
            <person name="Dessi D."/>
            <person name="Fiori P.L."/>
            <person name="Ren Q."/>
            <person name="Paulsen I."/>
            <person name="Zhang H."/>
            <person name="Bastida-Corcuera F.D."/>
            <person name="Simoes-Barbosa A."/>
            <person name="Brown M.T."/>
            <person name="Hayes R.D."/>
            <person name="Mukherjee M."/>
            <person name="Okumura C.Y."/>
            <person name="Schneider R."/>
            <person name="Smith A.J."/>
            <person name="Vanacova S."/>
            <person name="Villalvazo M."/>
            <person name="Haas B.J."/>
            <person name="Pertea M."/>
            <person name="Feldblyum T.V."/>
            <person name="Utterback T.R."/>
            <person name="Shu C.L."/>
            <person name="Osoegawa K."/>
            <person name="de Jong P.J."/>
            <person name="Hrdy I."/>
            <person name="Horvathova L."/>
            <person name="Zubacova Z."/>
            <person name="Dolezal P."/>
            <person name="Malik S.B."/>
            <person name="Logsdon J.M. Jr."/>
            <person name="Henze K."/>
            <person name="Gupta A."/>
            <person name="Wang C.C."/>
            <person name="Dunne R.L."/>
            <person name="Upcroft J.A."/>
            <person name="Upcroft P."/>
            <person name="White O."/>
            <person name="Salzberg S.L."/>
            <person name="Tang P."/>
            <person name="Chiu C.-H."/>
            <person name="Lee Y.-S."/>
            <person name="Embley T.M."/>
            <person name="Coombs G.H."/>
            <person name="Mottram J.C."/>
            <person name="Tachezy J."/>
            <person name="Fraser-Liggett C.M."/>
            <person name="Johnson P.J."/>
        </authorList>
    </citation>
    <scope>NUCLEOTIDE SEQUENCE [LARGE SCALE GENOMIC DNA]</scope>
    <source>
        <strain evidence="11">G3</strain>
    </source>
</reference>
<protein>
    <submittedName>
        <fullName evidence="11">GP63-like</fullName>
    </submittedName>
</protein>
<dbReference type="eggNOG" id="KOG2556">
    <property type="taxonomic scope" value="Eukaryota"/>
</dbReference>
<dbReference type="GO" id="GO:0007155">
    <property type="term" value="P:cell adhesion"/>
    <property type="evidence" value="ECO:0007669"/>
    <property type="project" value="InterPro"/>
</dbReference>
<keyword evidence="2" id="KW-0645">Protease</keyword>
<dbReference type="InParanoid" id="A2DFL2"/>
<feature type="chain" id="PRO_5012112992" evidence="10">
    <location>
        <begin position="16"/>
        <end position="591"/>
    </location>
</feature>